<name>A0A917NHI0_9PSEU</name>
<evidence type="ECO:0000313" key="2">
    <source>
        <dbReference type="EMBL" id="GGI98467.1"/>
    </source>
</evidence>
<dbReference type="EMBL" id="BAAAHC010000009">
    <property type="protein sequence ID" value="GAA0523551.1"/>
    <property type="molecule type" value="Genomic_DNA"/>
</dbReference>
<reference evidence="4" key="3">
    <citation type="journal article" date="2019" name="Int. J. Syst. Evol. Microbiol.">
        <title>The Global Catalogue of Microorganisms (GCM) 10K type strain sequencing project: providing services to taxonomists for standard genome sequencing and annotation.</title>
        <authorList>
            <consortium name="The Broad Institute Genomics Platform"/>
            <consortium name="The Broad Institute Genome Sequencing Center for Infectious Disease"/>
            <person name="Wu L."/>
            <person name="Ma J."/>
        </authorList>
    </citation>
    <scope>NUCLEOTIDE SEQUENCE [LARGE SCALE GENOMIC DNA]</scope>
    <source>
        <strain evidence="4">JCM 10664</strain>
    </source>
</reference>
<reference evidence="1" key="1">
    <citation type="journal article" date="2014" name="Int. J. Syst. Evol. Microbiol.">
        <title>Complete genome of a new Firmicutes species belonging to the dominant human colonic microbiota ('Ruminococcus bicirculans') reveals two chromosomes and a selective capacity to utilize plant glucans.</title>
        <authorList>
            <consortium name="NISC Comparative Sequencing Program"/>
            <person name="Wegmann U."/>
            <person name="Louis P."/>
            <person name="Goesmann A."/>
            <person name="Henrissat B."/>
            <person name="Duncan S.H."/>
            <person name="Flint H.J."/>
        </authorList>
    </citation>
    <scope>NUCLEOTIDE SEQUENCE</scope>
    <source>
        <strain evidence="1">JCM 10664</strain>
    </source>
</reference>
<proteinExistence type="predicted"/>
<accession>A0A917NHI0</accession>
<dbReference type="AlphaFoldDB" id="A0A917NHI0"/>
<dbReference type="RefSeq" id="WP_229680325.1">
    <property type="nucleotide sequence ID" value="NZ_BAAAHC010000009.1"/>
</dbReference>
<reference evidence="2" key="4">
    <citation type="submission" date="2020-09" db="EMBL/GenBank/DDBJ databases">
        <authorList>
            <person name="Sun Q."/>
            <person name="Zhou Y."/>
        </authorList>
    </citation>
    <scope>NUCLEOTIDE SEQUENCE</scope>
    <source>
        <strain evidence="2">CGMCC 4.7206</strain>
    </source>
</reference>
<dbReference type="EMBL" id="BMMT01000015">
    <property type="protein sequence ID" value="GGI98467.1"/>
    <property type="molecule type" value="Genomic_DNA"/>
</dbReference>
<sequence>MPHTTPQLRSPVDTPLFPVLTALESAQTLRWEVDGLDVTDYAEVSRVRHEVAMLRHWLQQSRDCGEYSALLDGLRSFADQVDRQLADS</sequence>
<keyword evidence="4" id="KW-1185">Reference proteome</keyword>
<protein>
    <submittedName>
        <fullName evidence="2">Uncharacterized protein</fullName>
    </submittedName>
</protein>
<reference evidence="1" key="5">
    <citation type="submission" date="2023-12" db="EMBL/GenBank/DDBJ databases">
        <authorList>
            <person name="Sun Q."/>
            <person name="Inoue M."/>
        </authorList>
    </citation>
    <scope>NUCLEOTIDE SEQUENCE</scope>
    <source>
        <strain evidence="1">JCM 10664</strain>
    </source>
</reference>
<evidence type="ECO:0000313" key="1">
    <source>
        <dbReference type="EMBL" id="GAA0523551.1"/>
    </source>
</evidence>
<organism evidence="2 3">
    <name type="scientific">Saccharopolyspora thermophila</name>
    <dbReference type="NCBI Taxonomy" id="89367"/>
    <lineage>
        <taxon>Bacteria</taxon>
        <taxon>Bacillati</taxon>
        <taxon>Actinomycetota</taxon>
        <taxon>Actinomycetes</taxon>
        <taxon>Pseudonocardiales</taxon>
        <taxon>Pseudonocardiaceae</taxon>
        <taxon>Saccharopolyspora</taxon>
    </lineage>
</organism>
<dbReference type="Proteomes" id="UP001500220">
    <property type="component" value="Unassembled WGS sequence"/>
</dbReference>
<dbReference type="Proteomes" id="UP000597989">
    <property type="component" value="Unassembled WGS sequence"/>
</dbReference>
<evidence type="ECO:0000313" key="4">
    <source>
        <dbReference type="Proteomes" id="UP001500220"/>
    </source>
</evidence>
<reference evidence="2 3" key="2">
    <citation type="journal article" date="2014" name="Int. J. Syst. Evol. Microbiol.">
        <title>Complete genome sequence of Corynebacterium casei LMG S-19264T (=DSM 44701T), isolated from a smear-ripened cheese.</title>
        <authorList>
            <consortium name="US DOE Joint Genome Institute (JGI-PGF)"/>
            <person name="Walter F."/>
            <person name="Albersmeier A."/>
            <person name="Kalinowski J."/>
            <person name="Ruckert C."/>
        </authorList>
    </citation>
    <scope>NUCLEOTIDE SEQUENCE [LARGE SCALE GENOMIC DNA]</scope>
    <source>
        <strain evidence="2 3">CGMCC 4.7206</strain>
    </source>
</reference>
<evidence type="ECO:0000313" key="3">
    <source>
        <dbReference type="Proteomes" id="UP000597989"/>
    </source>
</evidence>
<comment type="caution">
    <text evidence="2">The sequence shown here is derived from an EMBL/GenBank/DDBJ whole genome shotgun (WGS) entry which is preliminary data.</text>
</comment>
<gene>
    <name evidence="1" type="ORF">GCM10009545_27270</name>
    <name evidence="2" type="ORF">GCM10011581_39550</name>
</gene>